<protein>
    <recommendedName>
        <fullName evidence="2">diguanylate cyclase</fullName>
        <ecNumber evidence="2">2.7.7.65</ecNumber>
    </recommendedName>
</protein>
<feature type="domain" description="GGDEF" evidence="6">
    <location>
        <begin position="190"/>
        <end position="316"/>
    </location>
</feature>
<evidence type="ECO:0000313" key="7">
    <source>
        <dbReference type="EMBL" id="NDW20890.1"/>
    </source>
</evidence>
<dbReference type="CDD" id="cd01949">
    <property type="entry name" value="GGDEF"/>
    <property type="match status" value="1"/>
</dbReference>
<dbReference type="GO" id="GO:0005886">
    <property type="term" value="C:plasma membrane"/>
    <property type="evidence" value="ECO:0007669"/>
    <property type="project" value="TreeGrafter"/>
</dbReference>
<dbReference type="PANTHER" id="PTHR45138:SF9">
    <property type="entry name" value="DIGUANYLATE CYCLASE DGCM-RELATED"/>
    <property type="match status" value="1"/>
</dbReference>
<dbReference type="GO" id="GO:0043709">
    <property type="term" value="P:cell adhesion involved in single-species biofilm formation"/>
    <property type="evidence" value="ECO:0007669"/>
    <property type="project" value="TreeGrafter"/>
</dbReference>
<feature type="transmembrane region" description="Helical" evidence="5">
    <location>
        <begin position="86"/>
        <end position="109"/>
    </location>
</feature>
<dbReference type="InterPro" id="IPR000160">
    <property type="entry name" value="GGDEF_dom"/>
</dbReference>
<dbReference type="InterPro" id="IPR058544">
    <property type="entry name" value="ETR1_N"/>
</dbReference>
<keyword evidence="4" id="KW-0175">Coiled coil</keyword>
<keyword evidence="8" id="KW-1185">Reference proteome</keyword>
<gene>
    <name evidence="7" type="ORF">GTW09_05090</name>
</gene>
<proteinExistence type="predicted"/>
<dbReference type="PANTHER" id="PTHR45138">
    <property type="entry name" value="REGULATORY COMPONENTS OF SENSORY TRANSDUCTION SYSTEM"/>
    <property type="match status" value="1"/>
</dbReference>
<evidence type="ECO:0000259" key="6">
    <source>
        <dbReference type="PROSITE" id="PS50887"/>
    </source>
</evidence>
<feature type="coiled-coil region" evidence="4">
    <location>
        <begin position="124"/>
        <end position="151"/>
    </location>
</feature>
<dbReference type="EMBL" id="JAAAWP010000002">
    <property type="protein sequence ID" value="NDW20890.1"/>
    <property type="molecule type" value="Genomic_DNA"/>
</dbReference>
<dbReference type="Proteomes" id="UP000478837">
    <property type="component" value="Unassembled WGS sequence"/>
</dbReference>
<dbReference type="EC" id="2.7.7.65" evidence="2"/>
<dbReference type="SUPFAM" id="SSF55073">
    <property type="entry name" value="Nucleotide cyclase"/>
    <property type="match status" value="1"/>
</dbReference>
<feature type="transmembrane region" description="Helical" evidence="5">
    <location>
        <begin position="24"/>
        <end position="48"/>
    </location>
</feature>
<dbReference type="FunFam" id="3.30.70.270:FF:000001">
    <property type="entry name" value="Diguanylate cyclase domain protein"/>
    <property type="match status" value="1"/>
</dbReference>
<keyword evidence="5" id="KW-0472">Membrane</keyword>
<dbReference type="InterPro" id="IPR029787">
    <property type="entry name" value="Nucleotide_cyclase"/>
</dbReference>
<reference evidence="7 8" key="1">
    <citation type="submission" date="2020-01" db="EMBL/GenBank/DDBJ databases">
        <title>Genomes of bacteria type strains.</title>
        <authorList>
            <person name="Chen J."/>
            <person name="Zhu S."/>
            <person name="Yang J."/>
        </authorList>
    </citation>
    <scope>NUCLEOTIDE SEQUENCE [LARGE SCALE GENOMIC DNA]</scope>
    <source>
        <strain evidence="7 8">LMG 22958</strain>
    </source>
</reference>
<evidence type="ECO:0000313" key="8">
    <source>
        <dbReference type="Proteomes" id="UP000478837"/>
    </source>
</evidence>
<keyword evidence="5" id="KW-1133">Transmembrane helix</keyword>
<dbReference type="InterPro" id="IPR043128">
    <property type="entry name" value="Rev_trsase/Diguanyl_cyclase"/>
</dbReference>
<dbReference type="NCBIfam" id="TIGR00254">
    <property type="entry name" value="GGDEF"/>
    <property type="match status" value="1"/>
</dbReference>
<keyword evidence="5" id="KW-0812">Transmembrane</keyword>
<dbReference type="Pfam" id="PF25487">
    <property type="entry name" value="ETR1_N"/>
    <property type="match status" value="1"/>
</dbReference>
<organism evidence="7 8">
    <name type="scientific">Alteromonas hispanica</name>
    <dbReference type="NCBI Taxonomy" id="315421"/>
    <lineage>
        <taxon>Bacteria</taxon>
        <taxon>Pseudomonadati</taxon>
        <taxon>Pseudomonadota</taxon>
        <taxon>Gammaproteobacteria</taxon>
        <taxon>Alteromonadales</taxon>
        <taxon>Alteromonadaceae</taxon>
        <taxon>Alteromonas/Salinimonas group</taxon>
        <taxon>Alteromonas</taxon>
    </lineage>
</organism>
<dbReference type="InterPro" id="IPR050469">
    <property type="entry name" value="Diguanylate_Cyclase"/>
</dbReference>
<evidence type="ECO:0000256" key="5">
    <source>
        <dbReference type="SAM" id="Phobius"/>
    </source>
</evidence>
<comment type="cofactor">
    <cofactor evidence="1">
        <name>Mg(2+)</name>
        <dbReference type="ChEBI" id="CHEBI:18420"/>
    </cofactor>
</comment>
<dbReference type="PROSITE" id="PS50887">
    <property type="entry name" value="GGDEF"/>
    <property type="match status" value="1"/>
</dbReference>
<evidence type="ECO:0000256" key="2">
    <source>
        <dbReference type="ARBA" id="ARBA00012528"/>
    </source>
</evidence>
<dbReference type="AlphaFoldDB" id="A0A6L9MSW4"/>
<sequence length="316" mass="35707">MLEMVFNGSFMPHGHCLLWRWDLLFLHVGGDALTGLAYAMIPIALIHIVLKRDDLNFDRLFLLFAGFISFCGITHLLGLFNIWHGYYFIEGVAKLITGLISIVTAVVLWKLTPRIVALPSAALLAQRNQELLNAQQELKDINMTLEAKIAERTRELHIQASTDELTSILNRRAILKDLDNEINRCQRHHQICSVLMLDVDYFKHVNDTYGHQVGDEVLIMIADAITQTCRQTDSVGRYGGEEFLIVLPQTDSQQAYELAERIRKSVASISTQHPFSVSCSIGVATFDETLDMHTLIKRADEAVYNAKEKGRNCVSH</sequence>
<name>A0A6L9MSW4_9ALTE</name>
<evidence type="ECO:0000256" key="1">
    <source>
        <dbReference type="ARBA" id="ARBA00001946"/>
    </source>
</evidence>
<accession>A0A6L9MSW4</accession>
<comment type="caution">
    <text evidence="7">The sequence shown here is derived from an EMBL/GenBank/DDBJ whole genome shotgun (WGS) entry which is preliminary data.</text>
</comment>
<dbReference type="SMART" id="SM00267">
    <property type="entry name" value="GGDEF"/>
    <property type="match status" value="1"/>
</dbReference>
<dbReference type="GO" id="GO:1902201">
    <property type="term" value="P:negative regulation of bacterial-type flagellum-dependent cell motility"/>
    <property type="evidence" value="ECO:0007669"/>
    <property type="project" value="TreeGrafter"/>
</dbReference>
<comment type="catalytic activity">
    <reaction evidence="3">
        <text>2 GTP = 3',3'-c-di-GMP + 2 diphosphate</text>
        <dbReference type="Rhea" id="RHEA:24898"/>
        <dbReference type="ChEBI" id="CHEBI:33019"/>
        <dbReference type="ChEBI" id="CHEBI:37565"/>
        <dbReference type="ChEBI" id="CHEBI:58805"/>
        <dbReference type="EC" id="2.7.7.65"/>
    </reaction>
</comment>
<evidence type="ECO:0000256" key="3">
    <source>
        <dbReference type="ARBA" id="ARBA00034247"/>
    </source>
</evidence>
<dbReference type="GO" id="GO:0052621">
    <property type="term" value="F:diguanylate cyclase activity"/>
    <property type="evidence" value="ECO:0007669"/>
    <property type="project" value="UniProtKB-EC"/>
</dbReference>
<dbReference type="Gene3D" id="3.30.70.270">
    <property type="match status" value="1"/>
</dbReference>
<dbReference type="Pfam" id="PF00990">
    <property type="entry name" value="GGDEF"/>
    <property type="match status" value="1"/>
</dbReference>
<evidence type="ECO:0000256" key="4">
    <source>
        <dbReference type="SAM" id="Coils"/>
    </source>
</evidence>
<feature type="transmembrane region" description="Helical" evidence="5">
    <location>
        <begin position="60"/>
        <end position="80"/>
    </location>
</feature>